<reference evidence="11" key="1">
    <citation type="submission" date="2022-06" db="EMBL/GenBank/DDBJ databases">
        <authorList>
            <consortium name="SYNGENTA / RWTH Aachen University"/>
        </authorList>
    </citation>
    <scope>NUCLEOTIDE SEQUENCE</scope>
</reference>
<dbReference type="SUPFAM" id="SSF52402">
    <property type="entry name" value="Adenine nucleotide alpha hydrolases-like"/>
    <property type="match status" value="1"/>
</dbReference>
<sequence>MKVVGLLSGGKDSCYNLCHCVGNGHQLVALASLGPEPGKEELDSYLYQTVGQDGIQLISEALELPLYRRTISGTPIELSLVYGSRTYDHSFAVDGDETEDLLMLLSQVKSFHPEIDAVSVGAILSDYQRLRVEHVCQRLQLTVLAYLWQRDQAELLKEMIEAPLDGRLIKVACIGLTSEHLGKTLQEVEPILLDLNSRYGVHVCGEGGEYETFTLDCPLFKSKISLEEVEVTQHPESSPMAFVGYLRLLRGKLISKSRGSSNLCLSDLKCPALFDDEAVKTLRSIDNFDKRKLTINKSLICNQLDDFSMDAENLPVSVSEHSGWVIFSSVMGDHRIETIEDEANDAFDRLNLLLLQNSLGLSDVAHINLSLCSMEDFAVANSVYSKRFGSSPPSRACVAVKLGGKARMMMDVICNRPRNGFGDDLRRALHVQSRSYWAPANIGPYSQAVVVGSRLFVSGQIGLIPASLTLPTPTSFIEEATLSLQHVRKIIRTFPEEKSIEGVICYLTDFSNLEGARSVWRNSESFYDGRIPCLFVEVRGLPKGAMIEWQLSFQIHKISENDGENDGSDMSVRYFGKDGCRFKGFGSDRSKDLIVIGAPDDGEKMFELPGHYATYLRVFCLPSISIEEIKKRLNSCLSSLKESSNGISVVRVRCIGLESGEPDLKVAFCMIGSLL</sequence>
<evidence type="ECO:0000256" key="4">
    <source>
        <dbReference type="ARBA" id="ARBA00022598"/>
    </source>
</evidence>
<dbReference type="InterPro" id="IPR014729">
    <property type="entry name" value="Rossmann-like_a/b/a_fold"/>
</dbReference>
<dbReference type="EC" id="6.3.1.14" evidence="2"/>
<evidence type="ECO:0000256" key="8">
    <source>
        <dbReference type="ARBA" id="ARBA00031552"/>
    </source>
</evidence>
<dbReference type="InterPro" id="IPR006175">
    <property type="entry name" value="YjgF/YER057c/UK114"/>
</dbReference>
<protein>
    <recommendedName>
        <fullName evidence="3">Diphthine--ammonia ligase</fullName>
        <ecNumber evidence="2">6.3.1.14</ecNumber>
    </recommendedName>
    <alternativeName>
        <fullName evidence="7">Diphthamide synthase</fullName>
    </alternativeName>
    <alternativeName>
        <fullName evidence="8">Diphthamide synthetase</fullName>
    </alternativeName>
</protein>
<evidence type="ECO:0000256" key="1">
    <source>
        <dbReference type="ARBA" id="ARBA00005156"/>
    </source>
</evidence>
<evidence type="ECO:0000313" key="12">
    <source>
        <dbReference type="Proteomes" id="UP001153365"/>
    </source>
</evidence>
<dbReference type="GO" id="GO:0005524">
    <property type="term" value="F:ATP binding"/>
    <property type="evidence" value="ECO:0007669"/>
    <property type="project" value="UniProtKB-KW"/>
</dbReference>
<name>A0AAV0BLL3_PHAPC</name>
<dbReference type="Gene3D" id="3.30.1330.40">
    <property type="entry name" value="RutC-like"/>
    <property type="match status" value="2"/>
</dbReference>
<comment type="pathway">
    <text evidence="1">Protein modification; peptidyl-diphthamide biosynthesis.</text>
</comment>
<dbReference type="GO" id="GO:0017178">
    <property type="term" value="F:diphthine-ammonia ligase activity"/>
    <property type="evidence" value="ECO:0007669"/>
    <property type="project" value="UniProtKB-EC"/>
</dbReference>
<keyword evidence="5" id="KW-0547">Nucleotide-binding</keyword>
<dbReference type="InterPro" id="IPR002761">
    <property type="entry name" value="Diphthami_syn_dom"/>
</dbReference>
<dbReference type="Pfam" id="PF01042">
    <property type="entry name" value="Ribonuc_L-PSP"/>
    <property type="match status" value="2"/>
</dbReference>
<dbReference type="EMBL" id="CALTRL010005963">
    <property type="protein sequence ID" value="CAH7688212.1"/>
    <property type="molecule type" value="Genomic_DNA"/>
</dbReference>
<dbReference type="CDD" id="cd06156">
    <property type="entry name" value="eu_AANH_C_2"/>
    <property type="match status" value="1"/>
</dbReference>
<dbReference type="FunFam" id="3.90.1490.10:FF:000001">
    <property type="entry name" value="Diphthine--ammonia ligase"/>
    <property type="match status" value="1"/>
</dbReference>
<feature type="domain" description="Diphthamide synthase" evidence="10">
    <location>
        <begin position="95"/>
        <end position="234"/>
    </location>
</feature>
<keyword evidence="12" id="KW-1185">Reference proteome</keyword>
<gene>
    <name evidence="11" type="ORF">PPACK8108_LOCUS23147</name>
</gene>
<evidence type="ECO:0000256" key="3">
    <source>
        <dbReference type="ARBA" id="ARBA00018426"/>
    </source>
</evidence>
<evidence type="ECO:0000313" key="11">
    <source>
        <dbReference type="EMBL" id="CAH7688212.1"/>
    </source>
</evidence>
<dbReference type="PANTHER" id="PTHR12196">
    <property type="entry name" value="DOMAIN OF UNKNOWN FUNCTION 71 DUF71 -CONTAINING PROTEIN"/>
    <property type="match status" value="1"/>
</dbReference>
<evidence type="ECO:0000256" key="5">
    <source>
        <dbReference type="ARBA" id="ARBA00022741"/>
    </source>
</evidence>
<dbReference type="FunFam" id="3.40.50.620:FF:000145">
    <property type="entry name" value="ATP-binding domain containing protein"/>
    <property type="match status" value="1"/>
</dbReference>
<accession>A0AAV0BLL3</accession>
<evidence type="ECO:0000256" key="9">
    <source>
        <dbReference type="ARBA" id="ARBA00048108"/>
    </source>
</evidence>
<dbReference type="InterPro" id="IPR030662">
    <property type="entry name" value="DPH6/MJ0570"/>
</dbReference>
<evidence type="ECO:0000256" key="7">
    <source>
        <dbReference type="ARBA" id="ARBA00029814"/>
    </source>
</evidence>
<dbReference type="Gene3D" id="3.40.50.620">
    <property type="entry name" value="HUPs"/>
    <property type="match status" value="1"/>
</dbReference>
<dbReference type="GO" id="GO:0017183">
    <property type="term" value="P:protein histidyl modification to diphthamide"/>
    <property type="evidence" value="ECO:0007669"/>
    <property type="project" value="TreeGrafter"/>
</dbReference>
<proteinExistence type="predicted"/>
<keyword evidence="4" id="KW-0436">Ligase</keyword>
<dbReference type="AlphaFoldDB" id="A0AAV0BLL3"/>
<dbReference type="Proteomes" id="UP001153365">
    <property type="component" value="Unassembled WGS sequence"/>
</dbReference>
<dbReference type="Pfam" id="PF01902">
    <property type="entry name" value="Diphthami_syn_2"/>
    <property type="match status" value="1"/>
</dbReference>
<dbReference type="CDD" id="cd01994">
    <property type="entry name" value="AANH_PF0828-like"/>
    <property type="match status" value="1"/>
</dbReference>
<organism evidence="11 12">
    <name type="scientific">Phakopsora pachyrhizi</name>
    <name type="common">Asian soybean rust disease fungus</name>
    <dbReference type="NCBI Taxonomy" id="170000"/>
    <lineage>
        <taxon>Eukaryota</taxon>
        <taxon>Fungi</taxon>
        <taxon>Dikarya</taxon>
        <taxon>Basidiomycota</taxon>
        <taxon>Pucciniomycotina</taxon>
        <taxon>Pucciniomycetes</taxon>
        <taxon>Pucciniales</taxon>
        <taxon>Phakopsoraceae</taxon>
        <taxon>Phakopsora</taxon>
    </lineage>
</organism>
<evidence type="ECO:0000256" key="2">
    <source>
        <dbReference type="ARBA" id="ARBA00012089"/>
    </source>
</evidence>
<dbReference type="PANTHER" id="PTHR12196:SF2">
    <property type="entry name" value="DIPHTHINE--AMMONIA LIGASE"/>
    <property type="match status" value="1"/>
</dbReference>
<evidence type="ECO:0000256" key="6">
    <source>
        <dbReference type="ARBA" id="ARBA00022840"/>
    </source>
</evidence>
<evidence type="ECO:0000259" key="10">
    <source>
        <dbReference type="Pfam" id="PF01902"/>
    </source>
</evidence>
<dbReference type="InterPro" id="IPR035959">
    <property type="entry name" value="RutC-like_sf"/>
</dbReference>
<dbReference type="SUPFAM" id="SSF55298">
    <property type="entry name" value="YjgF-like"/>
    <property type="match status" value="2"/>
</dbReference>
<dbReference type="Gene3D" id="3.90.1490.10">
    <property type="entry name" value="putative n-type atp pyrophosphatase, domain 2"/>
    <property type="match status" value="1"/>
</dbReference>
<comment type="caution">
    <text evidence="11">The sequence shown here is derived from an EMBL/GenBank/DDBJ whole genome shotgun (WGS) entry which is preliminary data.</text>
</comment>
<keyword evidence="6" id="KW-0067">ATP-binding</keyword>
<comment type="catalytic activity">
    <reaction evidence="9">
        <text>diphthine-[translation elongation factor 2] + NH4(+) + ATP = diphthamide-[translation elongation factor 2] + AMP + diphosphate + H(+)</text>
        <dbReference type="Rhea" id="RHEA:19753"/>
        <dbReference type="Rhea" id="RHEA-COMP:10172"/>
        <dbReference type="Rhea" id="RHEA-COMP:10174"/>
        <dbReference type="ChEBI" id="CHEBI:15378"/>
        <dbReference type="ChEBI" id="CHEBI:16692"/>
        <dbReference type="ChEBI" id="CHEBI:28938"/>
        <dbReference type="ChEBI" id="CHEBI:30616"/>
        <dbReference type="ChEBI" id="CHEBI:33019"/>
        <dbReference type="ChEBI" id="CHEBI:82696"/>
        <dbReference type="ChEBI" id="CHEBI:456215"/>
        <dbReference type="EC" id="6.3.1.14"/>
    </reaction>
</comment>
<dbReference type="NCBIfam" id="TIGR00290">
    <property type="entry name" value="MJ0570_dom"/>
    <property type="match status" value="1"/>
</dbReference>